<dbReference type="eggNOG" id="COG2079">
    <property type="taxonomic scope" value="Bacteria"/>
</dbReference>
<dbReference type="PANTHER" id="PTHR16943">
    <property type="entry name" value="2-METHYLCITRATE DEHYDRATASE-RELATED"/>
    <property type="match status" value="1"/>
</dbReference>
<dbReference type="EMBL" id="WNBW01000006">
    <property type="protein sequence ID" value="MTU04423.1"/>
    <property type="molecule type" value="Genomic_DNA"/>
</dbReference>
<dbReference type="Proteomes" id="UP000484547">
    <property type="component" value="Unassembled WGS sequence"/>
</dbReference>
<organism evidence="4">
    <name type="scientific">Phascolarctobacterium faecium</name>
    <dbReference type="NCBI Taxonomy" id="33025"/>
    <lineage>
        <taxon>Bacteria</taxon>
        <taxon>Bacillati</taxon>
        <taxon>Bacillota</taxon>
        <taxon>Negativicutes</taxon>
        <taxon>Acidaminococcales</taxon>
        <taxon>Acidaminococcaceae</taxon>
        <taxon>Phascolarctobacterium</taxon>
    </lineage>
</organism>
<proteinExistence type="inferred from homology"/>
<comment type="caution">
    <text evidence="4">The sequence shown here is derived from an EMBL/GenBank/DDBJ whole genome shotgun (WGS) entry which is preliminary data.</text>
</comment>
<evidence type="ECO:0000259" key="2">
    <source>
        <dbReference type="Pfam" id="PF03972"/>
    </source>
</evidence>
<dbReference type="EMBL" id="WNBM01000006">
    <property type="protein sequence ID" value="MTT76359.1"/>
    <property type="molecule type" value="Genomic_DNA"/>
</dbReference>
<dbReference type="EMBL" id="CBDS010000039">
    <property type="protein sequence ID" value="CDB45490.1"/>
    <property type="molecule type" value="Genomic_DNA"/>
</dbReference>
<keyword evidence="7" id="KW-1185">Reference proteome</keyword>
<dbReference type="PANTHER" id="PTHR16943:SF8">
    <property type="entry name" value="2-METHYLCITRATE DEHYDRATASE"/>
    <property type="match status" value="1"/>
</dbReference>
<feature type="domain" description="MmgE/PrpD N-terminal" evidence="2">
    <location>
        <begin position="5"/>
        <end position="245"/>
    </location>
</feature>
<accession>A0A6I3RVU1</accession>
<name>R6I827_9FIRM</name>
<dbReference type="Pfam" id="PF03972">
    <property type="entry name" value="MmgE_PrpD_N"/>
    <property type="match status" value="1"/>
</dbReference>
<dbReference type="Pfam" id="PF19305">
    <property type="entry name" value="MmgE_PrpD_C"/>
    <property type="match status" value="1"/>
</dbReference>
<dbReference type="Proteomes" id="UP000443070">
    <property type="component" value="Unassembled WGS sequence"/>
</dbReference>
<dbReference type="RefSeq" id="WP_021717519.1">
    <property type="nucleotide sequence ID" value="NZ_CAKVRS010000004.1"/>
</dbReference>
<accession>R6I827</accession>
<feature type="domain" description="MmgE/PrpD C-terminal" evidence="3">
    <location>
        <begin position="267"/>
        <end position="431"/>
    </location>
</feature>
<gene>
    <name evidence="4" type="ORF">BN533_00616</name>
    <name evidence="5" type="ORF">GMD11_08790</name>
    <name evidence="6" type="ORF">GMD18_08445</name>
</gene>
<dbReference type="STRING" id="1262914.BN533_00616"/>
<comment type="similarity">
    <text evidence="1">Belongs to the PrpD family.</text>
</comment>
<dbReference type="InterPro" id="IPR045336">
    <property type="entry name" value="MmgE_PrpD_N"/>
</dbReference>
<dbReference type="InterPro" id="IPR042183">
    <property type="entry name" value="MmgE/PrpD_sf_1"/>
</dbReference>
<protein>
    <submittedName>
        <fullName evidence="4">MmgE/PrpD family protein</fullName>
    </submittedName>
</protein>
<sequence>MTTKALADFVASVQYDKLSPETVRITKQCILDWLGVCIRGSQEKPIQIIRKLLLDGGGKAQSTVLAGQTEQTTALNAAFCNGSASHSLDFDDLHNPSIIHLATVVVPPVFAIAEAEHKSGKDMLAAVVAGYEVGGRVGESVIPESYFFWHTTGTAGTLGAAASAAKVLGLDAAATLQCLGSAGTQAAGLWEFLKEGAMSKTLHAGKSSYAGVLSAYLARAGFTGATKILEGEKGFCRAMVTEPHLEKLTDGLNDGIYKIDNNSFKPYACCKHSHAALYAMQVLRTEHGLKPDDVEAIEILVNEITDFLINNPQPENPYGCKFSIQYCVAGMLKYGDMGVDRFLTEVIGDAEVRSLMAKTKVMRDAAIEAVHAADAAKLASKLIVRCKDGRVLELQVDFPKGDPPNPMSWDESVAKFMSLAAPVYGEEKTAKLCGLIDNLEASADFAADLAECLA</sequence>
<dbReference type="InterPro" id="IPR045337">
    <property type="entry name" value="MmgE_PrpD_C"/>
</dbReference>
<reference evidence="7 8" key="2">
    <citation type="journal article" date="2019" name="Nat. Med.">
        <title>A library of human gut bacterial isolates paired with longitudinal multiomics data enables mechanistic microbiome research.</title>
        <authorList>
            <person name="Poyet M."/>
            <person name="Groussin M."/>
            <person name="Gibbons S.M."/>
            <person name="Avila-Pacheco J."/>
            <person name="Jiang X."/>
            <person name="Kearney S.M."/>
            <person name="Perrotta A.R."/>
            <person name="Berdy B."/>
            <person name="Zhao S."/>
            <person name="Lieberman T.D."/>
            <person name="Swanson P.K."/>
            <person name="Smith M."/>
            <person name="Roesemann S."/>
            <person name="Alexander J.E."/>
            <person name="Rich S.A."/>
            <person name="Livny J."/>
            <person name="Vlamakis H."/>
            <person name="Clish C."/>
            <person name="Bullock K."/>
            <person name="Deik A."/>
            <person name="Scott J."/>
            <person name="Pierce K.A."/>
            <person name="Xavier R.J."/>
            <person name="Alm E.J."/>
        </authorList>
    </citation>
    <scope>NUCLEOTIDE SEQUENCE [LARGE SCALE GENOMIC DNA]</scope>
    <source>
        <strain evidence="5 8">BIOML-A13</strain>
        <strain evidence="6 7">BIOML-A3</strain>
    </source>
</reference>
<dbReference type="AlphaFoldDB" id="R6I827"/>
<dbReference type="InterPro" id="IPR042188">
    <property type="entry name" value="MmgE/PrpD_sf_2"/>
</dbReference>
<evidence type="ECO:0000313" key="7">
    <source>
        <dbReference type="Proteomes" id="UP000443070"/>
    </source>
</evidence>
<evidence type="ECO:0000313" key="6">
    <source>
        <dbReference type="EMBL" id="MTU04423.1"/>
    </source>
</evidence>
<dbReference type="InterPro" id="IPR036148">
    <property type="entry name" value="MmgE/PrpD_sf"/>
</dbReference>
<dbReference type="InterPro" id="IPR005656">
    <property type="entry name" value="MmgE_PrpD"/>
</dbReference>
<dbReference type="OrthoDB" id="9791416at2"/>
<dbReference type="GO" id="GO:0016829">
    <property type="term" value="F:lyase activity"/>
    <property type="evidence" value="ECO:0007669"/>
    <property type="project" value="InterPro"/>
</dbReference>
<dbReference type="Gene3D" id="1.10.4100.10">
    <property type="entry name" value="2-methylcitrate dehydratase PrpD"/>
    <property type="match status" value="1"/>
</dbReference>
<dbReference type="HOGENOM" id="CLU_026574_3_1_9"/>
<evidence type="ECO:0000313" key="5">
    <source>
        <dbReference type="EMBL" id="MTT76359.1"/>
    </source>
</evidence>
<evidence type="ECO:0000313" key="4">
    <source>
        <dbReference type="EMBL" id="CDB45490.1"/>
    </source>
</evidence>
<evidence type="ECO:0000256" key="1">
    <source>
        <dbReference type="ARBA" id="ARBA00006174"/>
    </source>
</evidence>
<dbReference type="SUPFAM" id="SSF103378">
    <property type="entry name" value="2-methylcitrate dehydratase PrpD"/>
    <property type="match status" value="1"/>
</dbReference>
<evidence type="ECO:0000259" key="3">
    <source>
        <dbReference type="Pfam" id="PF19305"/>
    </source>
</evidence>
<reference evidence="4" key="1">
    <citation type="submission" date="2012-11" db="EMBL/GenBank/DDBJ databases">
        <title>Dependencies among metagenomic species, viruses, plasmids and units of genetic variation.</title>
        <authorList>
            <person name="Nielsen H.B."/>
            <person name="Almeida M."/>
            <person name="Juncker A.S."/>
            <person name="Rasmussen S."/>
            <person name="Li J."/>
            <person name="Sunagawa S."/>
            <person name="Plichta D."/>
            <person name="Gautier L."/>
            <person name="Le Chatelier E."/>
            <person name="Peletier E."/>
            <person name="Bonde I."/>
            <person name="Nielsen T."/>
            <person name="Manichanh C."/>
            <person name="Arumugam M."/>
            <person name="Batto J."/>
            <person name="Santos M.B.Q.D."/>
            <person name="Blom N."/>
            <person name="Borruel N."/>
            <person name="Burgdorf K.S."/>
            <person name="Boumezbeur F."/>
            <person name="Casellas F."/>
            <person name="Dore J."/>
            <person name="Guarner F."/>
            <person name="Hansen T."/>
            <person name="Hildebrand F."/>
            <person name="Kaas R.S."/>
            <person name="Kennedy S."/>
            <person name="Kristiansen K."/>
            <person name="Kultima J.R."/>
            <person name="Leonard P."/>
            <person name="Levenez F."/>
            <person name="Lund O."/>
            <person name="Moumen B."/>
            <person name="Le Paslier D."/>
            <person name="Pons N."/>
            <person name="Pedersen O."/>
            <person name="Prifti E."/>
            <person name="Qin J."/>
            <person name="Raes J."/>
            <person name="Tap J."/>
            <person name="Tims S."/>
            <person name="Ussery D.W."/>
            <person name="Yamada T."/>
            <person name="MetaHit consortium"/>
            <person name="Renault P."/>
            <person name="Sicheritz-Ponten T."/>
            <person name="Bork P."/>
            <person name="Wang J."/>
            <person name="Brunak S."/>
            <person name="Ehrlich S.D."/>
        </authorList>
    </citation>
    <scope>NUCLEOTIDE SEQUENCE [LARGE SCALE GENOMIC DNA]</scope>
</reference>
<evidence type="ECO:0000313" key="8">
    <source>
        <dbReference type="Proteomes" id="UP000484547"/>
    </source>
</evidence>
<dbReference type="Gene3D" id="3.30.1330.120">
    <property type="entry name" value="2-methylcitrate dehydratase PrpD"/>
    <property type="match status" value="1"/>
</dbReference>